<dbReference type="Pfam" id="PF00295">
    <property type="entry name" value="Glyco_hydro_28"/>
    <property type="match status" value="1"/>
</dbReference>
<dbReference type="SMART" id="SM00710">
    <property type="entry name" value="PbH1"/>
    <property type="match status" value="3"/>
</dbReference>
<dbReference type="GO" id="GO:0005975">
    <property type="term" value="P:carbohydrate metabolic process"/>
    <property type="evidence" value="ECO:0007669"/>
    <property type="project" value="InterPro"/>
</dbReference>
<dbReference type="Proteomes" id="UP000285575">
    <property type="component" value="Unassembled WGS sequence"/>
</dbReference>
<evidence type="ECO:0000313" key="6">
    <source>
        <dbReference type="Proteomes" id="UP000285575"/>
    </source>
</evidence>
<dbReference type="PANTHER" id="PTHR31339:SF9">
    <property type="entry name" value="PLASMIN AND FIBRONECTIN-BINDING PROTEIN A"/>
    <property type="match status" value="1"/>
</dbReference>
<evidence type="ECO:0000256" key="4">
    <source>
        <dbReference type="RuleBase" id="RU361169"/>
    </source>
</evidence>
<accession>A0A437RAW3</accession>
<dbReference type="Gene3D" id="2.160.20.10">
    <property type="entry name" value="Single-stranded right-handed beta-helix, Pectin lyase-like"/>
    <property type="match status" value="1"/>
</dbReference>
<evidence type="ECO:0000256" key="1">
    <source>
        <dbReference type="ARBA" id="ARBA00008834"/>
    </source>
</evidence>
<sequence>MWRLWLVIAQPFRVPAQRMRSRAHEQSANTRIALTRSAWVRRPRGWGPAMAERRVFTPQDFGATPDGPAPCTAALQAGIAAAAAAGGVLRLGTGVWRSGALFLQSGMALEIAEGATLRGSTDIADYPLIDTRVAGIEMPWPAALINLVGVQRCALRGAGTIDGDGAGFWAHYWALRAQYAPRGLRWASDYDAQRPRLVLMQDAQDVFVGGGLQLRRSGFWTLHLCYSRQVRVQDLDIRNNDDGRGPSTDGIDIDSSEHVLVRRVRIAVNDDAIAFKAGRDADGQRGARAPRDVLVADIDVHDGATGVAFGSETSGGFERVRVRRLRVRAPVPVGVLVKSARTRGGWARDLRLTDVRLDGVAVPLRITLDWNPAYSRAVLPPAEAANAPAHWHTLAAPVPAAEGLMRLHGLRLQRLHASGAHTAFEVDADALAPIGSLHLQHCAIAAAHGGHLLDVQAVHFEGCRLQLGTPVVLQRAGVAQGLPAALQTIAPDHPRRDVSALAPEVQDVQ</sequence>
<comment type="similarity">
    <text evidence="1 4">Belongs to the glycosyl hydrolase 28 family.</text>
</comment>
<dbReference type="SUPFAM" id="SSF51126">
    <property type="entry name" value="Pectin lyase-like"/>
    <property type="match status" value="1"/>
</dbReference>
<dbReference type="InterPro" id="IPR011050">
    <property type="entry name" value="Pectin_lyase_fold/virulence"/>
</dbReference>
<comment type="caution">
    <text evidence="5">The sequence shown here is derived from an EMBL/GenBank/DDBJ whole genome shotgun (WGS) entry which is preliminary data.</text>
</comment>
<organism evidence="5 6">
    <name type="scientific">Rubrivivax rivuli</name>
    <dbReference type="NCBI Taxonomy" id="1862385"/>
    <lineage>
        <taxon>Bacteria</taxon>
        <taxon>Pseudomonadati</taxon>
        <taxon>Pseudomonadota</taxon>
        <taxon>Betaproteobacteria</taxon>
        <taxon>Burkholderiales</taxon>
        <taxon>Sphaerotilaceae</taxon>
        <taxon>Rubrivivax</taxon>
    </lineage>
</organism>
<keyword evidence="6" id="KW-1185">Reference proteome</keyword>
<evidence type="ECO:0000256" key="2">
    <source>
        <dbReference type="ARBA" id="ARBA00022801"/>
    </source>
</evidence>
<protein>
    <submittedName>
        <fullName evidence="5">Glycoside hydrolase family 28 protein</fullName>
    </submittedName>
</protein>
<keyword evidence="2 4" id="KW-0378">Hydrolase</keyword>
<dbReference type="AlphaFoldDB" id="A0A437RAW3"/>
<gene>
    <name evidence="5" type="ORF">EOE66_20005</name>
</gene>
<dbReference type="EMBL" id="SACR01000006">
    <property type="protein sequence ID" value="RVU43936.1"/>
    <property type="molecule type" value="Genomic_DNA"/>
</dbReference>
<dbReference type="InterPro" id="IPR006626">
    <property type="entry name" value="PbH1"/>
</dbReference>
<reference evidence="5 6" key="1">
    <citation type="submission" date="2019-01" db="EMBL/GenBank/DDBJ databases">
        <authorList>
            <person name="Chen W.-M."/>
        </authorList>
    </citation>
    <scope>NUCLEOTIDE SEQUENCE [LARGE SCALE GENOMIC DNA]</scope>
    <source>
        <strain evidence="5 6">KYPY4</strain>
    </source>
</reference>
<proteinExistence type="inferred from homology"/>
<name>A0A437RAW3_9BURK</name>
<dbReference type="InterPro" id="IPR000743">
    <property type="entry name" value="Glyco_hydro_28"/>
</dbReference>
<dbReference type="OrthoDB" id="9795222at2"/>
<evidence type="ECO:0000256" key="3">
    <source>
        <dbReference type="ARBA" id="ARBA00023295"/>
    </source>
</evidence>
<dbReference type="InterPro" id="IPR012334">
    <property type="entry name" value="Pectin_lyas_fold"/>
</dbReference>
<dbReference type="InterPro" id="IPR051801">
    <property type="entry name" value="GH28_Enzymes"/>
</dbReference>
<keyword evidence="3 4" id="KW-0326">Glycosidase</keyword>
<dbReference type="PANTHER" id="PTHR31339">
    <property type="entry name" value="PECTIN LYASE-RELATED"/>
    <property type="match status" value="1"/>
</dbReference>
<dbReference type="GO" id="GO:0004650">
    <property type="term" value="F:polygalacturonase activity"/>
    <property type="evidence" value="ECO:0007669"/>
    <property type="project" value="InterPro"/>
</dbReference>
<evidence type="ECO:0000313" key="5">
    <source>
        <dbReference type="EMBL" id="RVU43936.1"/>
    </source>
</evidence>